<keyword evidence="1" id="KW-0472">Membrane</keyword>
<evidence type="ECO:0000256" key="1">
    <source>
        <dbReference type="SAM" id="Phobius"/>
    </source>
</evidence>
<feature type="transmembrane region" description="Helical" evidence="1">
    <location>
        <begin position="257"/>
        <end position="277"/>
    </location>
</feature>
<dbReference type="OrthoDB" id="3282524at2"/>
<dbReference type="CDD" id="cd01949">
    <property type="entry name" value="GGDEF"/>
    <property type="match status" value="1"/>
</dbReference>
<keyword evidence="1" id="KW-1133">Transmembrane helix</keyword>
<feature type="domain" description="GGDEF" evidence="3">
    <location>
        <begin position="341"/>
        <end position="474"/>
    </location>
</feature>
<dbReference type="InterPro" id="IPR000160">
    <property type="entry name" value="GGDEF_dom"/>
</dbReference>
<dbReference type="SMART" id="SM00267">
    <property type="entry name" value="GGDEF"/>
    <property type="match status" value="1"/>
</dbReference>
<dbReference type="SMART" id="SM00052">
    <property type="entry name" value="EAL"/>
    <property type="match status" value="1"/>
</dbReference>
<evidence type="ECO:0000313" key="5">
    <source>
        <dbReference type="Proteomes" id="UP000317982"/>
    </source>
</evidence>
<dbReference type="Gene3D" id="3.30.70.270">
    <property type="match status" value="1"/>
</dbReference>
<dbReference type="InterPro" id="IPR029787">
    <property type="entry name" value="Nucleotide_cyclase"/>
</dbReference>
<dbReference type="PROSITE" id="PS50887">
    <property type="entry name" value="GGDEF"/>
    <property type="match status" value="1"/>
</dbReference>
<feature type="transmembrane region" description="Helical" evidence="1">
    <location>
        <begin position="188"/>
        <end position="207"/>
    </location>
</feature>
<dbReference type="InterPro" id="IPR001633">
    <property type="entry name" value="EAL_dom"/>
</dbReference>
<dbReference type="PANTHER" id="PTHR33121:SF79">
    <property type="entry name" value="CYCLIC DI-GMP PHOSPHODIESTERASE PDED-RELATED"/>
    <property type="match status" value="1"/>
</dbReference>
<proteinExistence type="predicted"/>
<dbReference type="Pfam" id="PF00990">
    <property type="entry name" value="GGDEF"/>
    <property type="match status" value="1"/>
</dbReference>
<dbReference type="Gene3D" id="3.20.20.450">
    <property type="entry name" value="EAL domain"/>
    <property type="match status" value="1"/>
</dbReference>
<dbReference type="PANTHER" id="PTHR33121">
    <property type="entry name" value="CYCLIC DI-GMP PHOSPHODIESTERASE PDEF"/>
    <property type="match status" value="1"/>
</dbReference>
<dbReference type="InterPro" id="IPR050706">
    <property type="entry name" value="Cyclic-di-GMP_PDE-like"/>
</dbReference>
<feature type="transmembrane region" description="Helical" evidence="1">
    <location>
        <begin position="88"/>
        <end position="109"/>
    </location>
</feature>
<organism evidence="4 5">
    <name type="scientific">Cryptosporangium phraense</name>
    <dbReference type="NCBI Taxonomy" id="2593070"/>
    <lineage>
        <taxon>Bacteria</taxon>
        <taxon>Bacillati</taxon>
        <taxon>Actinomycetota</taxon>
        <taxon>Actinomycetes</taxon>
        <taxon>Cryptosporangiales</taxon>
        <taxon>Cryptosporangiaceae</taxon>
        <taxon>Cryptosporangium</taxon>
    </lineage>
</organism>
<comment type="caution">
    <text evidence="4">The sequence shown here is derived from an EMBL/GenBank/DDBJ whole genome shotgun (WGS) entry which is preliminary data.</text>
</comment>
<dbReference type="AlphaFoldDB" id="A0A545ANT0"/>
<feature type="transmembrane region" description="Helical" evidence="1">
    <location>
        <begin position="162"/>
        <end position="181"/>
    </location>
</feature>
<dbReference type="GO" id="GO:0071111">
    <property type="term" value="F:cyclic-guanylate-specific phosphodiesterase activity"/>
    <property type="evidence" value="ECO:0007669"/>
    <property type="project" value="InterPro"/>
</dbReference>
<dbReference type="InParanoid" id="A0A545ANT0"/>
<feature type="transmembrane region" description="Helical" evidence="1">
    <location>
        <begin position="60"/>
        <end position="82"/>
    </location>
</feature>
<dbReference type="SUPFAM" id="SSF141868">
    <property type="entry name" value="EAL domain-like"/>
    <property type="match status" value="1"/>
</dbReference>
<feature type="transmembrane region" description="Helical" evidence="1">
    <location>
        <begin position="121"/>
        <end position="142"/>
    </location>
</feature>
<reference evidence="4 5" key="1">
    <citation type="submission" date="2019-07" db="EMBL/GenBank/DDBJ databases">
        <title>Cryptosporangium phraense sp. nov., isolated from plant litter.</title>
        <authorList>
            <person name="Suriyachadkun C."/>
        </authorList>
    </citation>
    <scope>NUCLEOTIDE SEQUENCE [LARGE SCALE GENOMIC DNA]</scope>
    <source>
        <strain evidence="4 5">A-T 5661</strain>
    </source>
</reference>
<feature type="transmembrane region" description="Helical" evidence="1">
    <location>
        <begin position="219"/>
        <end position="237"/>
    </location>
</feature>
<dbReference type="CDD" id="cd01948">
    <property type="entry name" value="EAL"/>
    <property type="match status" value="1"/>
</dbReference>
<gene>
    <name evidence="4" type="ORF">FL583_21110</name>
</gene>
<dbReference type="RefSeq" id="WP_142706433.1">
    <property type="nucleotide sequence ID" value="NZ_VIRS01000015.1"/>
</dbReference>
<evidence type="ECO:0000259" key="2">
    <source>
        <dbReference type="PROSITE" id="PS50883"/>
    </source>
</evidence>
<dbReference type="InterPro" id="IPR035919">
    <property type="entry name" value="EAL_sf"/>
</dbReference>
<dbReference type="NCBIfam" id="TIGR00254">
    <property type="entry name" value="GGDEF"/>
    <property type="match status" value="1"/>
</dbReference>
<keyword evidence="1" id="KW-0812">Transmembrane</keyword>
<feature type="transmembrane region" description="Helical" evidence="1">
    <location>
        <begin position="31"/>
        <end position="48"/>
    </location>
</feature>
<evidence type="ECO:0000313" key="4">
    <source>
        <dbReference type="EMBL" id="TQS42946.1"/>
    </source>
</evidence>
<dbReference type="InterPro" id="IPR043128">
    <property type="entry name" value="Rev_trsase/Diguanyl_cyclase"/>
</dbReference>
<dbReference type="Pfam" id="PF00563">
    <property type="entry name" value="EAL"/>
    <property type="match status" value="1"/>
</dbReference>
<dbReference type="Proteomes" id="UP000317982">
    <property type="component" value="Unassembled WGS sequence"/>
</dbReference>
<dbReference type="EMBL" id="VIRS01000015">
    <property type="protein sequence ID" value="TQS42946.1"/>
    <property type="molecule type" value="Genomic_DNA"/>
</dbReference>
<protein>
    <submittedName>
        <fullName evidence="4">Bifunctional diguanylate cyclase/phosphodiesterase</fullName>
    </submittedName>
</protein>
<sequence>MRGRRSVVALIVVTLAGQVAGLVDHDLHDVTFGVSLLVLDGLGLAYSIRAARRSATPRIWALAAAGRGLSLLTTVLFAVDAVTPGLGWWYLAVCTGLAMFATLSAASLAVTTERLDRRHRWAFIAEAATVLSSAFIVAWYFVLDPALSDSPSRHWLFDLGYPFGNLVLLAAVFAVLLRGVIARLTPSVAVLLGGMLLYAVGDIAFSAVRIHGQQASDNVLAAAALVVASLLMTIGAMEERSRAARGRATTLSRMPAWSTHLPYVAVAVGNLMMLVATIRENDFQLWGGLVIGQTVMTSALAVRQLISLRESSERNVTDPLTGLANLTGLSEATRRAVQRREPIALLLLDLDGFKQINDHYGHEVGNAVLVEFARTLRTAIRSDDTAARVGGDEFVILQTGVTTESQAVALAERVLSALADTRVREGDDLIAIRTSIGLAVRESDDSPQDLQHKADLAMYESKRAGSHGWRAYDASMTDRRNRDALLAAELEHACASGELSVLYQPIVDLTTGDAVAVETLLRWHSPALGAVPPTEFIPVAERSGAIHEIGRWILGQACRQVRRWADASGGQIVYVTVNVSPRQLEDPTFIDDVMAIVEGSGLPPDKLVLEITETAIVDQRTAIPVLTTLRKRGVRIAIDDFGTGYSALHYLTRLPVDVLKIDRTFVGQLNGTRQGAAVTEAIIRLGQILGLTIVAEGIETSAQATELQALGCALGQGYLFSRPADAADLDAMITSAPRRESPARA</sequence>
<accession>A0A545ANT0</accession>
<dbReference type="SUPFAM" id="SSF55073">
    <property type="entry name" value="Nucleotide cyclase"/>
    <property type="match status" value="1"/>
</dbReference>
<name>A0A545ANT0_9ACTN</name>
<keyword evidence="5" id="KW-1185">Reference proteome</keyword>
<dbReference type="PROSITE" id="PS50883">
    <property type="entry name" value="EAL"/>
    <property type="match status" value="1"/>
</dbReference>
<evidence type="ECO:0000259" key="3">
    <source>
        <dbReference type="PROSITE" id="PS50887"/>
    </source>
</evidence>
<feature type="domain" description="EAL" evidence="2">
    <location>
        <begin position="483"/>
        <end position="737"/>
    </location>
</feature>